<sequence length="162" mass="18248">MHVDSPAQTDLIGCWQGVPVDSPNDACRQICTDRTHRLLAKVCLSTDPNRLSKDPHRELSPGKPVFFLLQVCLHLSTDAILVVNRRRKNLNTRSPYVSELGVSKSHDSPYLNTHKKGTLWSYFRTEAAIAQNPKQSLKREDLSAALLQPFVQPTKETSSERD</sequence>
<comment type="caution">
    <text evidence="1">The sequence shown here is derived from an EMBL/GenBank/DDBJ whole genome shotgun (WGS) entry which is preliminary data.</text>
</comment>
<protein>
    <submittedName>
        <fullName evidence="1">Uncharacterized protein</fullName>
    </submittedName>
</protein>
<dbReference type="AlphaFoldDB" id="A0A843WUM3"/>
<name>A0A843WUM3_COLES</name>
<evidence type="ECO:0000313" key="1">
    <source>
        <dbReference type="EMBL" id="MQM10178.1"/>
    </source>
</evidence>
<gene>
    <name evidence="1" type="ORF">Taro_043069</name>
</gene>
<dbReference type="EMBL" id="NMUH01004603">
    <property type="protein sequence ID" value="MQM10178.1"/>
    <property type="molecule type" value="Genomic_DNA"/>
</dbReference>
<evidence type="ECO:0000313" key="2">
    <source>
        <dbReference type="Proteomes" id="UP000652761"/>
    </source>
</evidence>
<keyword evidence="2" id="KW-1185">Reference proteome</keyword>
<reference evidence="1" key="1">
    <citation type="submission" date="2017-07" db="EMBL/GenBank/DDBJ databases">
        <title>Taro Niue Genome Assembly and Annotation.</title>
        <authorList>
            <person name="Atibalentja N."/>
            <person name="Keating K."/>
            <person name="Fields C.J."/>
        </authorList>
    </citation>
    <scope>NUCLEOTIDE SEQUENCE</scope>
    <source>
        <strain evidence="1">Niue_2</strain>
        <tissue evidence="1">Leaf</tissue>
    </source>
</reference>
<dbReference type="Proteomes" id="UP000652761">
    <property type="component" value="Unassembled WGS sequence"/>
</dbReference>
<proteinExistence type="predicted"/>
<accession>A0A843WUM3</accession>
<organism evidence="1 2">
    <name type="scientific">Colocasia esculenta</name>
    <name type="common">Wild taro</name>
    <name type="synonym">Arum esculentum</name>
    <dbReference type="NCBI Taxonomy" id="4460"/>
    <lineage>
        <taxon>Eukaryota</taxon>
        <taxon>Viridiplantae</taxon>
        <taxon>Streptophyta</taxon>
        <taxon>Embryophyta</taxon>
        <taxon>Tracheophyta</taxon>
        <taxon>Spermatophyta</taxon>
        <taxon>Magnoliopsida</taxon>
        <taxon>Liliopsida</taxon>
        <taxon>Araceae</taxon>
        <taxon>Aroideae</taxon>
        <taxon>Colocasieae</taxon>
        <taxon>Colocasia</taxon>
    </lineage>
</organism>